<evidence type="ECO:0000256" key="5">
    <source>
        <dbReference type="ARBA" id="ARBA00022723"/>
    </source>
</evidence>
<accession>A0ABT7AXE7</accession>
<evidence type="ECO:0000256" key="6">
    <source>
        <dbReference type="ARBA" id="ARBA00023004"/>
    </source>
</evidence>
<dbReference type="SFLD" id="SFLDS00029">
    <property type="entry name" value="Radical_SAM"/>
    <property type="match status" value="1"/>
</dbReference>
<dbReference type="SMART" id="SM00729">
    <property type="entry name" value="Elp3"/>
    <property type="match status" value="1"/>
</dbReference>
<evidence type="ECO:0000256" key="3">
    <source>
        <dbReference type="ARBA" id="ARBA00022679"/>
    </source>
</evidence>
<dbReference type="SUPFAM" id="SSF102114">
    <property type="entry name" value="Radical SAM enzymes"/>
    <property type="match status" value="1"/>
</dbReference>
<feature type="domain" description="B12-binding" evidence="8">
    <location>
        <begin position="1"/>
        <end position="133"/>
    </location>
</feature>
<dbReference type="InterPro" id="IPR007197">
    <property type="entry name" value="rSAM"/>
</dbReference>
<evidence type="ECO:0000313" key="11">
    <source>
        <dbReference type="Proteomes" id="UP001235303"/>
    </source>
</evidence>
<organism evidence="10 11">
    <name type="scientific">Roseofilum acuticapitatum BLCC-M154</name>
    <dbReference type="NCBI Taxonomy" id="3022444"/>
    <lineage>
        <taxon>Bacteria</taxon>
        <taxon>Bacillati</taxon>
        <taxon>Cyanobacteriota</taxon>
        <taxon>Cyanophyceae</taxon>
        <taxon>Desertifilales</taxon>
        <taxon>Desertifilaceae</taxon>
        <taxon>Roseofilum</taxon>
        <taxon>Roseofilum acuticapitatum</taxon>
    </lineage>
</organism>
<dbReference type="InterPro" id="IPR025274">
    <property type="entry name" value="DUF4070"/>
</dbReference>
<comment type="caution">
    <text evidence="10">The sequence shown here is derived from an EMBL/GenBank/DDBJ whole genome shotgun (WGS) entry which is preliminary data.</text>
</comment>
<dbReference type="InterPro" id="IPR034466">
    <property type="entry name" value="Methyltransferase_Class_B"/>
</dbReference>
<feature type="domain" description="Radical SAM core" evidence="9">
    <location>
        <begin position="156"/>
        <end position="374"/>
    </location>
</feature>
<evidence type="ECO:0000256" key="2">
    <source>
        <dbReference type="ARBA" id="ARBA00022603"/>
    </source>
</evidence>
<dbReference type="InterPro" id="IPR051198">
    <property type="entry name" value="BchE-like"/>
</dbReference>
<dbReference type="PROSITE" id="PS51332">
    <property type="entry name" value="B12_BINDING"/>
    <property type="match status" value="1"/>
</dbReference>
<proteinExistence type="predicted"/>
<dbReference type="PANTHER" id="PTHR43409:SF7">
    <property type="entry name" value="BLL1977 PROTEIN"/>
    <property type="match status" value="1"/>
</dbReference>
<evidence type="ECO:0000256" key="1">
    <source>
        <dbReference type="ARBA" id="ARBA00001966"/>
    </source>
</evidence>
<dbReference type="CDD" id="cd02068">
    <property type="entry name" value="radical_SAM_B12_BD"/>
    <property type="match status" value="1"/>
</dbReference>
<dbReference type="Pfam" id="PF13282">
    <property type="entry name" value="DUF4070"/>
    <property type="match status" value="1"/>
</dbReference>
<comment type="cofactor">
    <cofactor evidence="1">
        <name>[4Fe-4S] cluster</name>
        <dbReference type="ChEBI" id="CHEBI:49883"/>
    </cofactor>
</comment>
<gene>
    <name evidence="10" type="ORF">PMG71_19225</name>
</gene>
<dbReference type="RefSeq" id="WP_283755318.1">
    <property type="nucleotide sequence ID" value="NZ_JAQOSP010000116.1"/>
</dbReference>
<dbReference type="InterPro" id="IPR006158">
    <property type="entry name" value="Cobalamin-bd"/>
</dbReference>
<evidence type="ECO:0000259" key="8">
    <source>
        <dbReference type="PROSITE" id="PS51332"/>
    </source>
</evidence>
<dbReference type="InterPro" id="IPR006638">
    <property type="entry name" value="Elp3/MiaA/NifB-like_rSAM"/>
</dbReference>
<dbReference type="InterPro" id="IPR058240">
    <property type="entry name" value="rSAM_sf"/>
</dbReference>
<dbReference type="Pfam" id="PF02310">
    <property type="entry name" value="B12-binding"/>
    <property type="match status" value="1"/>
</dbReference>
<dbReference type="Gene3D" id="3.40.50.280">
    <property type="entry name" value="Cobalamin-binding domain"/>
    <property type="match status" value="1"/>
</dbReference>
<keyword evidence="5" id="KW-0479">Metal-binding</keyword>
<dbReference type="SFLD" id="SFLDG01082">
    <property type="entry name" value="B12-binding_domain_containing"/>
    <property type="match status" value="1"/>
</dbReference>
<evidence type="ECO:0000259" key="9">
    <source>
        <dbReference type="PROSITE" id="PS51918"/>
    </source>
</evidence>
<dbReference type="EMBL" id="JAQOSP010000116">
    <property type="protein sequence ID" value="MDJ1171566.1"/>
    <property type="molecule type" value="Genomic_DNA"/>
</dbReference>
<keyword evidence="11" id="KW-1185">Reference proteome</keyword>
<name>A0ABT7AXE7_9CYAN</name>
<evidence type="ECO:0000256" key="7">
    <source>
        <dbReference type="ARBA" id="ARBA00023014"/>
    </source>
</evidence>
<keyword evidence="3" id="KW-0808">Transferase</keyword>
<evidence type="ECO:0000256" key="4">
    <source>
        <dbReference type="ARBA" id="ARBA00022691"/>
    </source>
</evidence>
<dbReference type="Gene3D" id="3.80.30.20">
    <property type="entry name" value="tm_1862 like domain"/>
    <property type="match status" value="1"/>
</dbReference>
<reference evidence="10 11" key="1">
    <citation type="submission" date="2023-01" db="EMBL/GenBank/DDBJ databases">
        <title>Novel diversity within Roseofilum (Cyanobacteria; Desertifilaceae) from marine benthic mats with descriptions of four novel species.</title>
        <authorList>
            <person name="Wang Y."/>
            <person name="Berthold D.E."/>
            <person name="Hu J."/>
            <person name="Lefler F.W."/>
            <person name="Laughinghouse H.D. IV."/>
        </authorList>
    </citation>
    <scope>NUCLEOTIDE SEQUENCE [LARGE SCALE GENOMIC DNA]</scope>
    <source>
        <strain evidence="10 11">BLCC-M154</strain>
    </source>
</reference>
<keyword evidence="4" id="KW-0949">S-adenosyl-L-methionine</keyword>
<evidence type="ECO:0000313" key="10">
    <source>
        <dbReference type="EMBL" id="MDJ1171566.1"/>
    </source>
</evidence>
<keyword evidence="7" id="KW-0411">Iron-sulfur</keyword>
<dbReference type="SFLD" id="SFLDG01123">
    <property type="entry name" value="methyltransferase_(Class_B)"/>
    <property type="match status" value="1"/>
</dbReference>
<dbReference type="CDD" id="cd01335">
    <property type="entry name" value="Radical_SAM"/>
    <property type="match status" value="1"/>
</dbReference>
<dbReference type="InterPro" id="IPR023404">
    <property type="entry name" value="rSAM_horseshoe"/>
</dbReference>
<protein>
    <submittedName>
        <fullName evidence="10">Radical SAM protein</fullName>
    </submittedName>
</protein>
<dbReference type="PROSITE" id="PS51918">
    <property type="entry name" value="RADICAL_SAM"/>
    <property type="match status" value="1"/>
</dbReference>
<keyword evidence="6" id="KW-0408">Iron</keyword>
<keyword evidence="2" id="KW-0489">Methyltransferase</keyword>
<dbReference type="Proteomes" id="UP001235303">
    <property type="component" value="Unassembled WGS sequence"/>
</dbReference>
<dbReference type="Pfam" id="PF04055">
    <property type="entry name" value="Radical_SAM"/>
    <property type="match status" value="1"/>
</dbReference>
<dbReference type="PANTHER" id="PTHR43409">
    <property type="entry name" value="ANAEROBIC MAGNESIUM-PROTOPORPHYRIN IX MONOMETHYL ESTER CYCLASE-RELATED"/>
    <property type="match status" value="1"/>
</dbReference>
<sequence>MKVKMILPALTEALSPHWRPIKYSLFPPLGLATIASFFSPEDEIDLQDEHVEALNLDDQPDLVVIQVYITSAYRAYELADRYRQKGAYIVLGGLHVTALPEEAQQYADTIFLGPGEDTWPHFLADFRAGHPQKRYISQERDLLSAPPIRRDLIKRYLYLMPNSIVVSRGCPHHCDFCYKDAFFKGGKSFYTQSIDQALAEIERLPGHYVFFLDDHLFGNAQFARELFTGMLGMNRIWQAAGTIQAVLQPDLLELAVKSGLRSLFIGFETLNANNLRQQHKYHNLNRDYTAAIRRLRDLGVMINGSFVFGMDEDDESVFERTVEWAISQGIETATFHILTPYPGTPLYERMVKEGRILTQNWDLYDTRHVVFQPAKMSAETLEKGYWQAYKDFYRWSAIWQGAATKTILNHRLRHLVYAGSWKKLEPCWNLLIRGQQLARMMPLLESVLQGFKRFPAREKAYPQRWEKPSELMN</sequence>